<dbReference type="KEGG" id="ttt:THITE_2113843"/>
<reference evidence="2 3" key="1">
    <citation type="journal article" date="2011" name="Nat. Biotechnol.">
        <title>Comparative genomic analysis of the thermophilic biomass-degrading fungi Myceliophthora thermophila and Thielavia terrestris.</title>
        <authorList>
            <person name="Berka R.M."/>
            <person name="Grigoriev I.V."/>
            <person name="Otillar R."/>
            <person name="Salamov A."/>
            <person name="Grimwood J."/>
            <person name="Reid I."/>
            <person name="Ishmael N."/>
            <person name="John T."/>
            <person name="Darmond C."/>
            <person name="Moisan M.-C."/>
            <person name="Henrissat B."/>
            <person name="Coutinho P.M."/>
            <person name="Lombard V."/>
            <person name="Natvig D.O."/>
            <person name="Lindquist E."/>
            <person name="Schmutz J."/>
            <person name="Lucas S."/>
            <person name="Harris P."/>
            <person name="Powlowski J."/>
            <person name="Bellemare A."/>
            <person name="Taylor D."/>
            <person name="Butler G."/>
            <person name="de Vries R.P."/>
            <person name="Allijn I.E."/>
            <person name="van den Brink J."/>
            <person name="Ushinsky S."/>
            <person name="Storms R."/>
            <person name="Powell A.J."/>
            <person name="Paulsen I.T."/>
            <person name="Elbourne L.D.H."/>
            <person name="Baker S.E."/>
            <person name="Magnuson J."/>
            <person name="LaBoissiere S."/>
            <person name="Clutterbuck A.J."/>
            <person name="Martinez D."/>
            <person name="Wogulis M."/>
            <person name="de Leon A.L."/>
            <person name="Rey M.W."/>
            <person name="Tsang A."/>
        </authorList>
    </citation>
    <scope>NUCLEOTIDE SEQUENCE [LARGE SCALE GENOMIC DNA]</scope>
    <source>
        <strain evidence="3">ATCC 38088 / NRRL 8126</strain>
    </source>
</reference>
<dbReference type="PROSITE" id="PS51257">
    <property type="entry name" value="PROKAR_LIPOPROTEIN"/>
    <property type="match status" value="1"/>
</dbReference>
<evidence type="ECO:0000256" key="1">
    <source>
        <dbReference type="SAM" id="SignalP"/>
    </source>
</evidence>
<dbReference type="HOGENOM" id="CLU_2851302_0_0_1"/>
<keyword evidence="1" id="KW-0732">Signal</keyword>
<dbReference type="GeneID" id="11515003"/>
<sequence>MPGKGCQSQTTCRLVWNTLVGLAGCVSHQVHEPDGDLCPKVSMLAQSPVKVREGLMQLRLGDGAS</sequence>
<organism evidence="2 3">
    <name type="scientific">Thermothielavioides terrestris (strain ATCC 38088 / NRRL 8126)</name>
    <name type="common">Thielavia terrestris</name>
    <dbReference type="NCBI Taxonomy" id="578455"/>
    <lineage>
        <taxon>Eukaryota</taxon>
        <taxon>Fungi</taxon>
        <taxon>Dikarya</taxon>
        <taxon>Ascomycota</taxon>
        <taxon>Pezizomycotina</taxon>
        <taxon>Sordariomycetes</taxon>
        <taxon>Sordariomycetidae</taxon>
        <taxon>Sordariales</taxon>
        <taxon>Chaetomiaceae</taxon>
        <taxon>Thermothielavioides</taxon>
        <taxon>Thermothielavioides terrestris</taxon>
    </lineage>
</organism>
<evidence type="ECO:0000313" key="3">
    <source>
        <dbReference type="Proteomes" id="UP000008181"/>
    </source>
</evidence>
<protein>
    <submittedName>
        <fullName evidence="2">Uncharacterized protein</fullName>
    </submittedName>
</protein>
<proteinExistence type="predicted"/>
<name>G2R4A6_THETT</name>
<dbReference type="EMBL" id="CP003010">
    <property type="protein sequence ID" value="AEO66053.1"/>
    <property type="molecule type" value="Genomic_DNA"/>
</dbReference>
<dbReference type="Proteomes" id="UP000008181">
    <property type="component" value="Chromosome 2"/>
</dbReference>
<gene>
    <name evidence="2" type="ORF">THITE_2113843</name>
</gene>
<dbReference type="AlphaFoldDB" id="G2R4A6"/>
<evidence type="ECO:0000313" key="2">
    <source>
        <dbReference type="EMBL" id="AEO66053.1"/>
    </source>
</evidence>
<keyword evidence="3" id="KW-1185">Reference proteome</keyword>
<accession>G2R4A6</accession>
<dbReference type="RefSeq" id="XP_003652389.1">
    <property type="nucleotide sequence ID" value="XM_003652341.1"/>
</dbReference>
<feature type="signal peptide" evidence="1">
    <location>
        <begin position="1"/>
        <end position="25"/>
    </location>
</feature>
<feature type="chain" id="PRO_5003436879" evidence="1">
    <location>
        <begin position="26"/>
        <end position="65"/>
    </location>
</feature>